<feature type="compositionally biased region" description="Polar residues" evidence="1">
    <location>
        <begin position="38"/>
        <end position="59"/>
    </location>
</feature>
<evidence type="ECO:0000313" key="3">
    <source>
        <dbReference type="Proteomes" id="UP001608902"/>
    </source>
</evidence>
<feature type="region of interest" description="Disordered" evidence="1">
    <location>
        <begin position="1"/>
        <end position="23"/>
    </location>
</feature>
<sequence>MGNDLRKAENLSESGYADGCEESEEGFLMQAGGLVMTSSSTATTNQKQIEGQEQRQNNGKLRGDKGEYCSLR</sequence>
<dbReference type="EMBL" id="JBGFUD010010966">
    <property type="protein sequence ID" value="MFH4983062.1"/>
    <property type="molecule type" value="Genomic_DNA"/>
</dbReference>
<name>A0ABD6F1F9_9BILA</name>
<dbReference type="Proteomes" id="UP001608902">
    <property type="component" value="Unassembled WGS sequence"/>
</dbReference>
<feature type="region of interest" description="Disordered" evidence="1">
    <location>
        <begin position="38"/>
        <end position="72"/>
    </location>
</feature>
<accession>A0ABD6F1F9</accession>
<feature type="compositionally biased region" description="Basic and acidic residues" evidence="1">
    <location>
        <begin position="1"/>
        <end position="10"/>
    </location>
</feature>
<feature type="compositionally biased region" description="Basic and acidic residues" evidence="1">
    <location>
        <begin position="61"/>
        <end position="72"/>
    </location>
</feature>
<evidence type="ECO:0000256" key="1">
    <source>
        <dbReference type="SAM" id="MobiDB-lite"/>
    </source>
</evidence>
<comment type="caution">
    <text evidence="2">The sequence shown here is derived from an EMBL/GenBank/DDBJ whole genome shotgun (WGS) entry which is preliminary data.</text>
</comment>
<proteinExistence type="predicted"/>
<organism evidence="2 3">
    <name type="scientific">Gnathostoma spinigerum</name>
    <dbReference type="NCBI Taxonomy" id="75299"/>
    <lineage>
        <taxon>Eukaryota</taxon>
        <taxon>Metazoa</taxon>
        <taxon>Ecdysozoa</taxon>
        <taxon>Nematoda</taxon>
        <taxon>Chromadorea</taxon>
        <taxon>Rhabditida</taxon>
        <taxon>Spirurina</taxon>
        <taxon>Gnathostomatomorpha</taxon>
        <taxon>Gnathostomatoidea</taxon>
        <taxon>Gnathostomatidae</taxon>
        <taxon>Gnathostoma</taxon>
    </lineage>
</organism>
<gene>
    <name evidence="2" type="ORF">AB6A40_009771</name>
</gene>
<evidence type="ECO:0000313" key="2">
    <source>
        <dbReference type="EMBL" id="MFH4983062.1"/>
    </source>
</evidence>
<protein>
    <submittedName>
        <fullName evidence="2">Uncharacterized protein</fullName>
    </submittedName>
</protein>
<keyword evidence="3" id="KW-1185">Reference proteome</keyword>
<dbReference type="AlphaFoldDB" id="A0ABD6F1F9"/>
<reference evidence="2 3" key="1">
    <citation type="submission" date="2024-08" db="EMBL/GenBank/DDBJ databases">
        <title>Gnathostoma spinigerum genome.</title>
        <authorList>
            <person name="Gonzalez-Bertolin B."/>
            <person name="Monzon S."/>
            <person name="Zaballos A."/>
            <person name="Jimenez P."/>
            <person name="Dekumyoy P."/>
            <person name="Varona S."/>
            <person name="Cuesta I."/>
            <person name="Sumanam S."/>
            <person name="Adisakwattana P."/>
            <person name="Gasser R.B."/>
            <person name="Hernandez-Gonzalez A."/>
            <person name="Young N.D."/>
            <person name="Perteguer M.J."/>
        </authorList>
    </citation>
    <scope>NUCLEOTIDE SEQUENCE [LARGE SCALE GENOMIC DNA]</scope>
    <source>
        <strain evidence="2">AL3</strain>
        <tissue evidence="2">Liver</tissue>
    </source>
</reference>